<feature type="region of interest" description="Disordered" evidence="1">
    <location>
        <begin position="1"/>
        <end position="27"/>
    </location>
</feature>
<name>A0A409VTL5_9AGAR</name>
<organism evidence="2 3">
    <name type="scientific">Gymnopilus dilepis</name>
    <dbReference type="NCBI Taxonomy" id="231916"/>
    <lineage>
        <taxon>Eukaryota</taxon>
        <taxon>Fungi</taxon>
        <taxon>Dikarya</taxon>
        <taxon>Basidiomycota</taxon>
        <taxon>Agaricomycotina</taxon>
        <taxon>Agaricomycetes</taxon>
        <taxon>Agaricomycetidae</taxon>
        <taxon>Agaricales</taxon>
        <taxon>Agaricineae</taxon>
        <taxon>Hymenogastraceae</taxon>
        <taxon>Gymnopilus</taxon>
    </lineage>
</organism>
<dbReference type="OrthoDB" id="2977877at2759"/>
<evidence type="ECO:0000313" key="3">
    <source>
        <dbReference type="Proteomes" id="UP000284706"/>
    </source>
</evidence>
<evidence type="ECO:0000313" key="2">
    <source>
        <dbReference type="EMBL" id="PPQ69594.1"/>
    </source>
</evidence>
<proteinExistence type="predicted"/>
<dbReference type="InParanoid" id="A0A409VTL5"/>
<evidence type="ECO:0008006" key="4">
    <source>
        <dbReference type="Google" id="ProtNLM"/>
    </source>
</evidence>
<protein>
    <recommendedName>
        <fullName evidence="4">F-box domain-containing protein</fullName>
    </recommendedName>
</protein>
<comment type="caution">
    <text evidence="2">The sequence shown here is derived from an EMBL/GenBank/DDBJ whole genome shotgun (WGS) entry which is preliminary data.</text>
</comment>
<dbReference type="AlphaFoldDB" id="A0A409VTL5"/>
<dbReference type="Proteomes" id="UP000284706">
    <property type="component" value="Unassembled WGS sequence"/>
</dbReference>
<sequence length="532" mass="60686">MHLSYKKLPRPFSESRMQKRSSVPVDRRKMPTSIAELGEDILWEIFLMNADLDAVLDLGGLYEPGKEPPRSWRNLILGSPSIWGRVIHLDFFDQVKGHWREEVMRRTGDAPLCLKGEITVPRTEDFFLDLLETEWHRIRKIDVRLYTEYVFEDDVWSPLLLPAPSLESFNLGYSYYRSLSIPKGRLFSNNAPLLREFRATGIPFDVNSRWVQQLRHITLSAPFSVPEILRILKEMQFLTSIDLQLGIRAGGEITNEIQDVALPRLRNIVLTTHLMTGLKILESISPASGCGLTMVSHSTRDALMSQVELDRAVSVFARFSCNYFAVYPPKRLALGLTSQSFSIYDLLDSFRLPSSPSFKFAVQLHQSLAWEANRQLIRSLMHSPLTSLHLMELVLAQNAVEICGDEFLKLTQSMLGLGVLQTDTLDLLPPLCQMPSTFPIPFPALHTLKIVTSTKISSYLIEMFLSWRQKCEKPIEVLDLTFSSVSLLGNLSNLNSFKGMRIRWSQQFEAHEYVCGIGTGKRLIFGRFEDDI</sequence>
<accession>A0A409VTL5</accession>
<keyword evidence="3" id="KW-1185">Reference proteome</keyword>
<reference evidence="2 3" key="1">
    <citation type="journal article" date="2018" name="Evol. Lett.">
        <title>Horizontal gene cluster transfer increased hallucinogenic mushroom diversity.</title>
        <authorList>
            <person name="Reynolds H.T."/>
            <person name="Vijayakumar V."/>
            <person name="Gluck-Thaler E."/>
            <person name="Korotkin H.B."/>
            <person name="Matheny P.B."/>
            <person name="Slot J.C."/>
        </authorList>
    </citation>
    <scope>NUCLEOTIDE SEQUENCE [LARGE SCALE GENOMIC DNA]</scope>
    <source>
        <strain evidence="2 3">SRW20</strain>
    </source>
</reference>
<evidence type="ECO:0000256" key="1">
    <source>
        <dbReference type="SAM" id="MobiDB-lite"/>
    </source>
</evidence>
<gene>
    <name evidence="2" type="ORF">CVT26_001582</name>
</gene>
<dbReference type="EMBL" id="NHYE01005568">
    <property type="protein sequence ID" value="PPQ69594.1"/>
    <property type="molecule type" value="Genomic_DNA"/>
</dbReference>